<gene>
    <name evidence="1" type="ORF">BSPP4475_16465</name>
</gene>
<dbReference type="KEGG" id="bayd:BSPP4475_16465"/>
<name>A0AA48M9T8_9BACL</name>
<proteinExistence type="predicted"/>
<keyword evidence="2" id="KW-1185">Reference proteome</keyword>
<dbReference type="Proteomes" id="UP001189619">
    <property type="component" value="Chromosome"/>
</dbReference>
<dbReference type="InterPro" id="IPR001387">
    <property type="entry name" value="Cro/C1-type_HTH"/>
</dbReference>
<protein>
    <submittedName>
        <fullName evidence="1">HTH cro/C1-type domain-containing protein</fullName>
    </submittedName>
</protein>
<organism evidence="1 2">
    <name type="scientific">Brevibacillus aydinogluensis</name>
    <dbReference type="NCBI Taxonomy" id="927786"/>
    <lineage>
        <taxon>Bacteria</taxon>
        <taxon>Bacillati</taxon>
        <taxon>Bacillota</taxon>
        <taxon>Bacilli</taxon>
        <taxon>Bacillales</taxon>
        <taxon>Paenibacillaceae</taxon>
        <taxon>Brevibacillus</taxon>
    </lineage>
</organism>
<reference evidence="1" key="1">
    <citation type="submission" date="2023-07" db="EMBL/GenBank/DDBJ databases">
        <authorList>
            <person name="Ivanov I."/>
            <person name="Teneva D."/>
            <person name="Stoikov I."/>
        </authorList>
    </citation>
    <scope>NUCLEOTIDE SEQUENCE</scope>
    <source>
        <strain evidence="1">4475</strain>
    </source>
</reference>
<accession>A0AA48M9T8</accession>
<evidence type="ECO:0000313" key="2">
    <source>
        <dbReference type="Proteomes" id="UP001189619"/>
    </source>
</evidence>
<dbReference type="AlphaFoldDB" id="A0AA48M9T8"/>
<dbReference type="CDD" id="cd00093">
    <property type="entry name" value="HTH_XRE"/>
    <property type="match status" value="1"/>
</dbReference>
<sequence>MSANRYGHQLGQALMEAGMTQLSFSFDAHVSPESVSAYKNGRAIAPPDVKSKSILLTDNPFLAIAAAHESTAGTSPPILDGDNVELNRHTVVTKTVEEIEELLVAIKKAQPILIKPPRSLSAQERQQIEHLIQETLDVITSTTNMAAVITKETRLGWISQWTKHKTKLIAQGFLKMVKEVTGT</sequence>
<evidence type="ECO:0000313" key="1">
    <source>
        <dbReference type="EMBL" id="CAJ1003919.1"/>
    </source>
</evidence>
<dbReference type="RefSeq" id="WP_304414674.1">
    <property type="nucleotide sequence ID" value="NZ_OY569118.1"/>
</dbReference>
<dbReference type="EMBL" id="OY569118">
    <property type="protein sequence ID" value="CAJ1003919.1"/>
    <property type="molecule type" value="Genomic_DNA"/>
</dbReference>